<proteinExistence type="predicted"/>
<dbReference type="InterPro" id="IPR036873">
    <property type="entry name" value="Rhodanese-like_dom_sf"/>
</dbReference>
<dbReference type="Gene3D" id="3.40.50.720">
    <property type="entry name" value="NAD(P)-binding Rossmann-like Domain"/>
    <property type="match status" value="1"/>
</dbReference>
<dbReference type="Gene3D" id="3.40.250.10">
    <property type="entry name" value="Rhodanese-like domain"/>
    <property type="match status" value="1"/>
</dbReference>
<feature type="domain" description="Rhodanese" evidence="2">
    <location>
        <begin position="344"/>
        <end position="433"/>
    </location>
</feature>
<dbReference type="GO" id="GO:0016779">
    <property type="term" value="F:nucleotidyltransferase activity"/>
    <property type="evidence" value="ECO:0007669"/>
    <property type="project" value="UniProtKB-KW"/>
</dbReference>
<comment type="caution">
    <text evidence="3">The sequence shown here is derived from an EMBL/GenBank/DDBJ whole genome shotgun (WGS) entry which is preliminary data.</text>
</comment>
<dbReference type="CDD" id="cd00158">
    <property type="entry name" value="RHOD"/>
    <property type="match status" value="1"/>
</dbReference>
<dbReference type="Pfam" id="PF00899">
    <property type="entry name" value="ThiF"/>
    <property type="match status" value="1"/>
</dbReference>
<reference evidence="4" key="1">
    <citation type="journal article" date="2019" name="Int. J. Syst. Evol. Microbiol.">
        <title>The Global Catalogue of Microorganisms (GCM) 10K type strain sequencing project: providing services to taxonomists for standard genome sequencing and annotation.</title>
        <authorList>
            <consortium name="The Broad Institute Genomics Platform"/>
            <consortium name="The Broad Institute Genome Sequencing Center for Infectious Disease"/>
            <person name="Wu L."/>
            <person name="Ma J."/>
        </authorList>
    </citation>
    <scope>NUCLEOTIDE SEQUENCE [LARGE SCALE GENOMIC DNA]</scope>
    <source>
        <strain evidence="4">JCM 11483</strain>
    </source>
</reference>
<dbReference type="InterPro" id="IPR000594">
    <property type="entry name" value="ThiF_NAD_FAD-bd"/>
</dbReference>
<dbReference type="InterPro" id="IPR001763">
    <property type="entry name" value="Rhodanese-like_dom"/>
</dbReference>
<evidence type="ECO:0000256" key="1">
    <source>
        <dbReference type="SAM" id="MobiDB-lite"/>
    </source>
</evidence>
<dbReference type="NCBIfam" id="NF004281">
    <property type="entry name" value="PRK05690.1"/>
    <property type="match status" value="1"/>
</dbReference>
<name>A0ABP6RA51_9MICC</name>
<dbReference type="CDD" id="cd00757">
    <property type="entry name" value="ThiF_MoeB_HesA_family"/>
    <property type="match status" value="1"/>
</dbReference>
<dbReference type="SMART" id="SM00450">
    <property type="entry name" value="RHOD"/>
    <property type="match status" value="1"/>
</dbReference>
<protein>
    <submittedName>
        <fullName evidence="3">Adenylyltransferase/sulfurtransferase MoeZ</fullName>
    </submittedName>
</protein>
<dbReference type="Pfam" id="PF00581">
    <property type="entry name" value="Rhodanese"/>
    <property type="match status" value="1"/>
</dbReference>
<dbReference type="Proteomes" id="UP001501736">
    <property type="component" value="Unassembled WGS sequence"/>
</dbReference>
<dbReference type="RefSeq" id="WP_344718392.1">
    <property type="nucleotide sequence ID" value="NZ_BAAAYG010000003.1"/>
</dbReference>
<organism evidence="3 4">
    <name type="scientific">Nesterenkonia halobia</name>
    <dbReference type="NCBI Taxonomy" id="37922"/>
    <lineage>
        <taxon>Bacteria</taxon>
        <taxon>Bacillati</taxon>
        <taxon>Actinomycetota</taxon>
        <taxon>Actinomycetes</taxon>
        <taxon>Micrococcales</taxon>
        <taxon>Micrococcaceae</taxon>
        <taxon>Nesterenkonia</taxon>
    </lineage>
</organism>
<evidence type="ECO:0000259" key="2">
    <source>
        <dbReference type="PROSITE" id="PS50206"/>
    </source>
</evidence>
<keyword evidence="3" id="KW-0808">Transferase</keyword>
<feature type="compositionally biased region" description="Acidic residues" evidence="1">
    <location>
        <begin position="292"/>
        <end position="304"/>
    </location>
</feature>
<keyword evidence="3" id="KW-0548">Nucleotidyltransferase</keyword>
<dbReference type="InterPro" id="IPR045886">
    <property type="entry name" value="ThiF/MoeB/HesA"/>
</dbReference>
<dbReference type="PANTHER" id="PTHR10953">
    <property type="entry name" value="UBIQUITIN-ACTIVATING ENZYME E1"/>
    <property type="match status" value="1"/>
</dbReference>
<dbReference type="EMBL" id="BAAAYG010000003">
    <property type="protein sequence ID" value="GAA3281787.1"/>
    <property type="molecule type" value="Genomic_DNA"/>
</dbReference>
<dbReference type="SUPFAM" id="SSF52821">
    <property type="entry name" value="Rhodanese/Cell cycle control phosphatase"/>
    <property type="match status" value="1"/>
</dbReference>
<evidence type="ECO:0000313" key="3">
    <source>
        <dbReference type="EMBL" id="GAA3281787.1"/>
    </source>
</evidence>
<dbReference type="PROSITE" id="PS50206">
    <property type="entry name" value="RHODANESE_3"/>
    <property type="match status" value="1"/>
</dbReference>
<sequence length="440" mass="46488">MTDLSQLSTTQLERFQRHLSLAGFGPEAQLKLLDARVLVVGAGGLGAPILTYLAAAGVGTVDLVDHDVVDRSNLHRQVIHSEDGVGEAKTASAAEVMRGLHPEIVVHEHREPIGPQNARELVEPVDLVIDGSDNFATRYVVSDACEITDKPLISGSILRFDGQVSLFWSAPDAAHQPEGGRGPTYRDLYPEAPDPAEVPTCAEAGVLGVLPGVIGTLMATEAIKFLAGVGRSLLGRVLTYDALQAGFREIALRPDPDREPVTTIGADVVGLGGFDPEGAAACAADGAREDSADADAAESPDPEDPALIPVVGEINPYTGTPYEPDDVGVRQLERDADAGRLASVVDVRQPWEYAMGHVEGAVNVPLESIAHDGAEIPGLEEATEERPVVVYCKMGVRSRQAMEIIRHRTPEAPLRNLVGGYHQVKAAGPAPSAPEPSAAR</sequence>
<evidence type="ECO:0000313" key="4">
    <source>
        <dbReference type="Proteomes" id="UP001501736"/>
    </source>
</evidence>
<accession>A0ABP6RA51</accession>
<feature type="region of interest" description="Disordered" evidence="1">
    <location>
        <begin position="283"/>
        <end position="307"/>
    </location>
</feature>
<dbReference type="InterPro" id="IPR035985">
    <property type="entry name" value="Ubiquitin-activating_enz"/>
</dbReference>
<gene>
    <name evidence="3" type="primary">moeZ</name>
    <name evidence="3" type="ORF">GCM10020260_07830</name>
</gene>
<dbReference type="PANTHER" id="PTHR10953:SF102">
    <property type="entry name" value="ADENYLYLTRANSFERASE AND SULFURTRANSFERASE MOCS3"/>
    <property type="match status" value="1"/>
</dbReference>
<dbReference type="SUPFAM" id="SSF69572">
    <property type="entry name" value="Activating enzymes of the ubiquitin-like proteins"/>
    <property type="match status" value="1"/>
</dbReference>
<keyword evidence="4" id="KW-1185">Reference proteome</keyword>